<gene>
    <name evidence="6" type="ORF">FB471_0184</name>
</gene>
<keyword evidence="4" id="KW-0472">Membrane</keyword>
<feature type="transmembrane region" description="Helical" evidence="4">
    <location>
        <begin position="55"/>
        <end position="76"/>
    </location>
</feature>
<dbReference type="AlphaFoldDB" id="A0A542DBW5"/>
<dbReference type="PANTHER" id="PTHR24421">
    <property type="entry name" value="NITRATE/NITRITE SENSOR PROTEIN NARX-RELATED"/>
    <property type="match status" value="1"/>
</dbReference>
<evidence type="ECO:0000313" key="6">
    <source>
        <dbReference type="EMBL" id="TQJ00553.1"/>
    </source>
</evidence>
<dbReference type="CDD" id="cd16917">
    <property type="entry name" value="HATPase_UhpB-NarQ-NarX-like"/>
    <property type="match status" value="1"/>
</dbReference>
<keyword evidence="7" id="KW-1185">Reference proteome</keyword>
<dbReference type="SUPFAM" id="SSF55874">
    <property type="entry name" value="ATPase domain of HSP90 chaperone/DNA topoisomerase II/histidine kinase"/>
    <property type="match status" value="1"/>
</dbReference>
<organism evidence="6 7">
    <name type="scientific">Amycolatopsis cihanbeyliensis</name>
    <dbReference type="NCBI Taxonomy" id="1128664"/>
    <lineage>
        <taxon>Bacteria</taxon>
        <taxon>Bacillati</taxon>
        <taxon>Actinomycetota</taxon>
        <taxon>Actinomycetes</taxon>
        <taxon>Pseudonocardiales</taxon>
        <taxon>Pseudonocardiaceae</taxon>
        <taxon>Amycolatopsis</taxon>
    </lineage>
</organism>
<evidence type="ECO:0000313" key="7">
    <source>
        <dbReference type="Proteomes" id="UP000320876"/>
    </source>
</evidence>
<dbReference type="GO" id="GO:0000155">
    <property type="term" value="F:phosphorelay sensor kinase activity"/>
    <property type="evidence" value="ECO:0007669"/>
    <property type="project" value="InterPro"/>
</dbReference>
<evidence type="ECO:0000256" key="3">
    <source>
        <dbReference type="ARBA" id="ARBA00023012"/>
    </source>
</evidence>
<dbReference type="PANTHER" id="PTHR24421:SF63">
    <property type="entry name" value="SENSOR HISTIDINE KINASE DESK"/>
    <property type="match status" value="1"/>
</dbReference>
<protein>
    <submittedName>
        <fullName evidence="6">Signal transduction histidine kinase</fullName>
    </submittedName>
</protein>
<keyword evidence="3" id="KW-0902">Two-component regulatory system</keyword>
<dbReference type="GO" id="GO:0046983">
    <property type="term" value="F:protein dimerization activity"/>
    <property type="evidence" value="ECO:0007669"/>
    <property type="project" value="InterPro"/>
</dbReference>
<evidence type="ECO:0000256" key="2">
    <source>
        <dbReference type="ARBA" id="ARBA00022777"/>
    </source>
</evidence>
<dbReference type="Gene3D" id="3.30.565.10">
    <property type="entry name" value="Histidine kinase-like ATPase, C-terminal domain"/>
    <property type="match status" value="1"/>
</dbReference>
<reference evidence="6 7" key="1">
    <citation type="submission" date="2019-06" db="EMBL/GenBank/DDBJ databases">
        <title>Sequencing the genomes of 1000 actinobacteria strains.</title>
        <authorList>
            <person name="Klenk H.-P."/>
        </authorList>
    </citation>
    <scope>NUCLEOTIDE SEQUENCE [LARGE SCALE GENOMIC DNA]</scope>
    <source>
        <strain evidence="6 7">DSM 45679</strain>
    </source>
</reference>
<keyword evidence="4" id="KW-0812">Transmembrane</keyword>
<evidence type="ECO:0000256" key="1">
    <source>
        <dbReference type="ARBA" id="ARBA00022679"/>
    </source>
</evidence>
<feature type="domain" description="Signal transduction histidine kinase subgroup 3 dimerisation and phosphoacceptor" evidence="5">
    <location>
        <begin position="205"/>
        <end position="266"/>
    </location>
</feature>
<dbReference type="Pfam" id="PF07730">
    <property type="entry name" value="HisKA_3"/>
    <property type="match status" value="1"/>
</dbReference>
<dbReference type="Gene3D" id="1.20.5.1930">
    <property type="match status" value="1"/>
</dbReference>
<feature type="transmembrane region" description="Helical" evidence="4">
    <location>
        <begin position="88"/>
        <end position="104"/>
    </location>
</feature>
<dbReference type="InterPro" id="IPR036890">
    <property type="entry name" value="HATPase_C_sf"/>
</dbReference>
<evidence type="ECO:0000256" key="4">
    <source>
        <dbReference type="SAM" id="Phobius"/>
    </source>
</evidence>
<feature type="transmembrane region" description="Helical" evidence="4">
    <location>
        <begin position="110"/>
        <end position="127"/>
    </location>
</feature>
<dbReference type="RefSeq" id="WP_170220655.1">
    <property type="nucleotide sequence ID" value="NZ_VFML01000001.1"/>
</dbReference>
<dbReference type="InterPro" id="IPR011712">
    <property type="entry name" value="Sig_transdc_His_kin_sub3_dim/P"/>
</dbReference>
<evidence type="ECO:0000259" key="5">
    <source>
        <dbReference type="Pfam" id="PF07730"/>
    </source>
</evidence>
<sequence length="395" mass="42260">MSRFSRAVSATRRAWRVARTGGRSFPLAVAGIVAFVLAGVLIPGAATIAGYSGHALAAIGYTTLLVLQLLICLYGLVLRVAGMTLRQTWPLLLASAVVACVLMIEFHHLLFPLGNISMFGVLLLILITNPWCWVAYLGTELLALAVLWLWAPPAPASLDTATTVQNCVIYLVGGIAMRSMTWLAVHAAQLAEAKAEIAWLTVTQERDRISQDLHDRLGQDLVSIMMRTELAGRLATTDPGRAERESRAAHLVARRASQEMRGIAHGTLVADLDAELAAAVELLESRGAACRLRIGEYPDGPAADVLAWVLRESVTNILRHSEPTICTLELVQTGDRFEFLIENDGVTGRGDAAPGRGLAGIAERVRRIGGTCGTEVTDGQFRLTATLAAGPADTG</sequence>
<keyword evidence="2 6" id="KW-0418">Kinase</keyword>
<accession>A0A542DBW5</accession>
<proteinExistence type="predicted"/>
<comment type="caution">
    <text evidence="6">The sequence shown here is derived from an EMBL/GenBank/DDBJ whole genome shotgun (WGS) entry which is preliminary data.</text>
</comment>
<keyword evidence="1" id="KW-0808">Transferase</keyword>
<keyword evidence="4" id="KW-1133">Transmembrane helix</keyword>
<dbReference type="Proteomes" id="UP000320876">
    <property type="component" value="Unassembled WGS sequence"/>
</dbReference>
<dbReference type="InterPro" id="IPR050482">
    <property type="entry name" value="Sensor_HK_TwoCompSys"/>
</dbReference>
<dbReference type="GO" id="GO:0016020">
    <property type="term" value="C:membrane"/>
    <property type="evidence" value="ECO:0007669"/>
    <property type="project" value="InterPro"/>
</dbReference>
<feature type="transmembrane region" description="Helical" evidence="4">
    <location>
        <begin position="25"/>
        <end position="49"/>
    </location>
</feature>
<dbReference type="EMBL" id="VFML01000001">
    <property type="protein sequence ID" value="TQJ00553.1"/>
    <property type="molecule type" value="Genomic_DNA"/>
</dbReference>
<name>A0A542DBW5_AMYCI</name>